<accession>A0A2R4SUG9</accession>
<dbReference type="RefSeq" id="YP_009551551.1">
    <property type="nucleotide sequence ID" value="NC_040425.1"/>
</dbReference>
<dbReference type="OrthoDB" id="21716at10239"/>
<dbReference type="Proteomes" id="UP000290421">
    <property type="component" value="Genome"/>
</dbReference>
<reference evidence="1 2" key="1">
    <citation type="journal article" date="2018" name="Sci. Rep.">
        <title>Characterization of two novel mycoviruses from Penicillium digitatum and the related fungicide resistance analysis.</title>
        <authorList>
            <person name="Niu Y."/>
            <person name="Yuan Y."/>
            <person name="Mao J."/>
            <person name="Yang Z."/>
            <person name="Cao Q."/>
            <person name="Zhang T."/>
            <person name="Wang S."/>
            <person name="Liu D."/>
        </authorList>
    </citation>
    <scope>NUCLEOTIDE SEQUENCE [LARGE SCALE GENOMIC DNA]</scope>
    <source>
        <strain evidence="1">A</strain>
    </source>
</reference>
<organism evidence="1 2">
    <name type="scientific">Penicillium digitatum polymycoviruses 1</name>
    <dbReference type="NCBI Taxonomy" id="2164101"/>
    <lineage>
        <taxon>Viruses</taxon>
        <taxon>Riboviria</taxon>
        <taxon>Riboviria incertae sedis</taxon>
        <taxon>Polymycoviridae</taxon>
        <taxon>Polymycovirus</taxon>
        <taxon>Polymycovirus penidigitati</taxon>
        <taxon>Penicillium digitatum polymycovirus 1</taxon>
    </lineage>
</organism>
<dbReference type="GeneID" id="41704267"/>
<dbReference type="KEGG" id="vg:41704267"/>
<evidence type="ECO:0000313" key="1">
    <source>
        <dbReference type="EMBL" id="AVZ65984.1"/>
    </source>
</evidence>
<sequence>MAGNLARLRSLVLSAHADTLLVASTIFHCFPDPTAHQDITRPEVEAYINWMASSPYPAYGRVVGHVIEKREELVEVFMRLEPERYEDVADLVNAMSTADAAWDKSARASATNDLVRNTASAAQLAGHSAVEFVALESLVSAGYDNISLATTSIDLLRKTGFIDRMVDDGLQLRRSRRAVAASWVEEQTGVRRFFVSPWCLSKQACLALLAHYVREPNRARLEAVAVRRGQTALTYEARAGLQAVRAILEPAIAILHSHRYDPLQLAFVDRHGRRAYDIATRTKHVLVAFSYVHCRGSEDTLLELARVRSALAAPDITACREYAEFRDAEEVDETGLLVLFARTLLATRDHRDDIGFGDGYNKPPCLGLVMRARGDEERNTLACVARCQETVAYLRHREVDLGKQLLAVHWEGDLNPDVVIAAMAVSKVDIAVDIGTASVDIPGAAPIGASDSSYLVLLASAEARGLPRIIRLPYPTGLSISDRVELLYEFYTASGQGAVCYVGGGSPFSGKPSTQTCADANSVARALAPHVLSGALTFGTADFILPNLCAAHARRSEVAHAIECNGAFEYTCHNCVGFAHGLRDTVELVGMAGARLVKTRSAYAHNGNFSVELFGAGDPDFEDTVQTIETTAFMTAVRNADWEGELVIPERGDPYHRAFMDAMSVATRRAYDYLSGGEVLPVPEADLASVARSIT</sequence>
<dbReference type="EMBL" id="MF317879">
    <property type="protein sequence ID" value="AVZ65984.1"/>
    <property type="molecule type" value="Genomic_RNA"/>
</dbReference>
<protein>
    <submittedName>
        <fullName evidence="1">Uncharacterized protein</fullName>
    </submittedName>
</protein>
<proteinExistence type="predicted"/>
<name>A0A2R4SUG9_9VIRU</name>
<evidence type="ECO:0000313" key="2">
    <source>
        <dbReference type="Proteomes" id="UP000290421"/>
    </source>
</evidence>
<keyword evidence="2" id="KW-1185">Reference proteome</keyword>